<evidence type="ECO:0000256" key="1">
    <source>
        <dbReference type="SAM" id="MobiDB-lite"/>
    </source>
</evidence>
<feature type="chain" id="PRO_5045644421" evidence="2">
    <location>
        <begin position="19"/>
        <end position="331"/>
    </location>
</feature>
<evidence type="ECO:0000256" key="2">
    <source>
        <dbReference type="SAM" id="SignalP"/>
    </source>
</evidence>
<comment type="caution">
    <text evidence="3">The sequence shown here is derived from an EMBL/GenBank/DDBJ whole genome shotgun (WGS) entry which is preliminary data.</text>
</comment>
<evidence type="ECO:0000313" key="4">
    <source>
        <dbReference type="Proteomes" id="UP001217838"/>
    </source>
</evidence>
<feature type="signal peptide" evidence="2">
    <location>
        <begin position="1"/>
        <end position="18"/>
    </location>
</feature>
<dbReference type="PROSITE" id="PS51257">
    <property type="entry name" value="PROKAR_LIPOPROTEIN"/>
    <property type="match status" value="1"/>
</dbReference>
<keyword evidence="4" id="KW-1185">Reference proteome</keyword>
<organism evidence="3 4">
    <name type="scientific">Nannocystis radixulma</name>
    <dbReference type="NCBI Taxonomy" id="2995305"/>
    <lineage>
        <taxon>Bacteria</taxon>
        <taxon>Pseudomonadati</taxon>
        <taxon>Myxococcota</taxon>
        <taxon>Polyangia</taxon>
        <taxon>Nannocystales</taxon>
        <taxon>Nannocystaceae</taxon>
        <taxon>Nannocystis</taxon>
    </lineage>
</organism>
<proteinExistence type="predicted"/>
<protein>
    <submittedName>
        <fullName evidence="3">Uncharacterized protein</fullName>
    </submittedName>
</protein>
<reference evidence="3 4" key="1">
    <citation type="submission" date="2022-11" db="EMBL/GenBank/DDBJ databases">
        <title>Minimal conservation of predation-associated metabolite biosynthetic gene clusters underscores biosynthetic potential of Myxococcota including descriptions for ten novel species: Archangium lansinium sp. nov., Myxococcus landrumus sp. nov., Nannocystis bai.</title>
        <authorList>
            <person name="Ahearne A."/>
            <person name="Stevens C."/>
            <person name="Dowd S."/>
        </authorList>
    </citation>
    <scope>NUCLEOTIDE SEQUENCE [LARGE SCALE GENOMIC DNA]</scope>
    <source>
        <strain evidence="3 4">NCELM</strain>
    </source>
</reference>
<feature type="region of interest" description="Disordered" evidence="1">
    <location>
        <begin position="24"/>
        <end position="80"/>
    </location>
</feature>
<sequence length="331" mass="34509">MRPCRLLPLACSFAVALACTSAPNQPVPEASKSEAVPEASKSQSAPSDSQPLPVPAASQTSAAPAEPGLPPPASKTPTPDPAASQVRWWCACYSRVGPTPATACRQAQVDCQRLEAKARSGGGNSIVPGSLTHACREVAAEHPGDVLGTREQWKPSERPGAWVSFGACLLPGPPDVEKPAAPEPAEPPSILARDKLGDLAIDMPIADVEKQLGRPASRTRPEWSEGTVEFGQTWRYPAKGLELTLTAPSKGGPYTLAGIRATAPCALRTPRGIGLGDAHAAVKAAYLADIDPEEQDADLSIVVGSIYSGIIFTFDAKLEKVTEIFLGAAAE</sequence>
<gene>
    <name evidence="3" type="ORF">POL58_27300</name>
</gene>
<keyword evidence="2" id="KW-0732">Signal</keyword>
<dbReference type="RefSeq" id="WP_272001763.1">
    <property type="nucleotide sequence ID" value="NZ_JAQNDN010000015.1"/>
</dbReference>
<dbReference type="EMBL" id="JAQNDN010000015">
    <property type="protein sequence ID" value="MDC0671486.1"/>
    <property type="molecule type" value="Genomic_DNA"/>
</dbReference>
<accession>A0ABT5BBI6</accession>
<feature type="compositionally biased region" description="Polar residues" evidence="1">
    <location>
        <begin position="40"/>
        <end position="50"/>
    </location>
</feature>
<dbReference type="Proteomes" id="UP001217838">
    <property type="component" value="Unassembled WGS sequence"/>
</dbReference>
<evidence type="ECO:0000313" key="3">
    <source>
        <dbReference type="EMBL" id="MDC0671486.1"/>
    </source>
</evidence>
<feature type="compositionally biased region" description="Pro residues" evidence="1">
    <location>
        <begin position="67"/>
        <end position="80"/>
    </location>
</feature>
<name>A0ABT5BBI6_9BACT</name>